<reference evidence="2" key="2">
    <citation type="journal article" date="2009" name="Genome Res.">
        <title>Comparative genomic analyses of the human fungal pathogens Coccidioides and their relatives.</title>
        <authorList>
            <person name="Sharpton T.J."/>
            <person name="Stajich J.E."/>
            <person name="Rounsley S.D."/>
            <person name="Gardner M.J."/>
            <person name="Wortman J.R."/>
            <person name="Jordar V.S."/>
            <person name="Maiti R."/>
            <person name="Kodira C.D."/>
            <person name="Neafsey D.E."/>
            <person name="Zeng Q."/>
            <person name="Hung C.-Y."/>
            <person name="McMahan C."/>
            <person name="Muszewska A."/>
            <person name="Grynberg M."/>
            <person name="Mandel M.A."/>
            <person name="Kellner E.M."/>
            <person name="Barker B.M."/>
            <person name="Galgiani J.N."/>
            <person name="Orbach M.J."/>
            <person name="Kirkland T.N."/>
            <person name="Cole G.T."/>
            <person name="Henn M.R."/>
            <person name="Birren B.W."/>
            <person name="Taylor J.W."/>
        </authorList>
    </citation>
    <scope>NUCLEOTIDE SEQUENCE [LARGE SCALE GENOMIC DNA]</scope>
    <source>
        <strain evidence="2">RMSCC 3488</strain>
    </source>
</reference>
<name>A0A0J6I8J7_COCPO</name>
<evidence type="ECO:0000313" key="1">
    <source>
        <dbReference type="EMBL" id="KMM67832.1"/>
    </source>
</evidence>
<organism evidence="1 2">
    <name type="scientific">Coccidioides posadasii RMSCC 3488</name>
    <dbReference type="NCBI Taxonomy" id="454284"/>
    <lineage>
        <taxon>Eukaryota</taxon>
        <taxon>Fungi</taxon>
        <taxon>Dikarya</taxon>
        <taxon>Ascomycota</taxon>
        <taxon>Pezizomycotina</taxon>
        <taxon>Eurotiomycetes</taxon>
        <taxon>Eurotiomycetidae</taxon>
        <taxon>Onygenales</taxon>
        <taxon>Onygenaceae</taxon>
        <taxon>Coccidioides</taxon>
    </lineage>
</organism>
<dbReference type="Proteomes" id="UP000054567">
    <property type="component" value="Unassembled WGS sequence"/>
</dbReference>
<proteinExistence type="predicted"/>
<accession>A0A0J6I8J7</accession>
<protein>
    <submittedName>
        <fullName evidence="1">Uncharacterized protein</fullName>
    </submittedName>
</protein>
<reference evidence="1 2" key="1">
    <citation type="submission" date="2007-06" db="EMBL/GenBank/DDBJ databases">
        <title>The Genome Sequence of Coccidioides posadasii RMSCC_3488.</title>
        <authorList>
            <consortium name="Coccidioides Genome Resources Consortium"/>
            <consortium name="The Broad Institute Genome Sequencing Platform"/>
            <person name="Henn M.R."/>
            <person name="Sykes S."/>
            <person name="Young S."/>
            <person name="Jaffe D."/>
            <person name="Berlin A."/>
            <person name="Alvarez P."/>
            <person name="Butler J."/>
            <person name="Gnerre S."/>
            <person name="Grabherr M."/>
            <person name="Mauceli E."/>
            <person name="Brockman W."/>
            <person name="Kodira C."/>
            <person name="Alvarado L."/>
            <person name="Zeng Q."/>
            <person name="Crawford M."/>
            <person name="Antoine C."/>
            <person name="Devon K."/>
            <person name="Galgiani J."/>
            <person name="Orsborn K."/>
            <person name="Lewis M.L."/>
            <person name="Nusbaum C."/>
            <person name="Galagan J."/>
            <person name="Birren B."/>
        </authorList>
    </citation>
    <scope>NUCLEOTIDE SEQUENCE [LARGE SCALE GENOMIC DNA]</scope>
    <source>
        <strain evidence="1 2">RMSCC 3488</strain>
    </source>
</reference>
<dbReference type="EMBL" id="DS268110">
    <property type="protein sequence ID" value="KMM67832.1"/>
    <property type="molecule type" value="Genomic_DNA"/>
</dbReference>
<dbReference type="VEuPathDB" id="FungiDB:CPAG_04165"/>
<reference evidence="2" key="3">
    <citation type="journal article" date="2010" name="Genome Res.">
        <title>Population genomic sequencing of Coccidioides fungi reveals recent hybridization and transposon control.</title>
        <authorList>
            <person name="Neafsey D.E."/>
            <person name="Barker B.M."/>
            <person name="Sharpton T.J."/>
            <person name="Stajich J.E."/>
            <person name="Park D.J."/>
            <person name="Whiston E."/>
            <person name="Hung C.-Y."/>
            <person name="McMahan C."/>
            <person name="White J."/>
            <person name="Sykes S."/>
            <person name="Heiman D."/>
            <person name="Young S."/>
            <person name="Zeng Q."/>
            <person name="Abouelleil A."/>
            <person name="Aftuck L."/>
            <person name="Bessette D."/>
            <person name="Brown A."/>
            <person name="FitzGerald M."/>
            <person name="Lui A."/>
            <person name="Macdonald J.P."/>
            <person name="Priest M."/>
            <person name="Orbach M.J."/>
            <person name="Galgiani J.N."/>
            <person name="Kirkland T.N."/>
            <person name="Cole G.T."/>
            <person name="Birren B.W."/>
            <person name="Henn M.R."/>
            <person name="Taylor J.W."/>
            <person name="Rounsley S.D."/>
        </authorList>
    </citation>
    <scope>NUCLEOTIDE SEQUENCE [LARGE SCALE GENOMIC DNA]</scope>
    <source>
        <strain evidence="2">RMSCC 3488</strain>
    </source>
</reference>
<gene>
    <name evidence="1" type="ORF">CPAG_04165</name>
</gene>
<evidence type="ECO:0000313" key="2">
    <source>
        <dbReference type="Proteomes" id="UP000054567"/>
    </source>
</evidence>
<sequence>MRVWIAHISRLQSTCIVLKFRLAERPKRFQAQRSCQTACPDGSFFGPWAMSGEKKSTAYGVLPKRCLCSSILYGVRDLEDIRRTEDESCYFSRATARFGADKLHNPVSVVDVTPATEEMKACCAIRGNARK</sequence>
<dbReference type="AlphaFoldDB" id="A0A0J6I8J7"/>